<dbReference type="EMBL" id="JAUKUA010000003">
    <property type="protein sequence ID" value="KAK0721144.1"/>
    <property type="molecule type" value="Genomic_DNA"/>
</dbReference>
<sequence length="172" mass="18389">MGSATPCFMPLADHQSSLSSLFPQPTSENHGLVTLFLSPTHQPATCCTKIADAHAYRSASRPSLSAIGCDTAFSPARDANTMFSPQQSAKSIAIRSRLSHRATTWGITLARTTAQSLVPISGMELNDLFHWLISPAAADSSAGRPFYKEVHGSAVSVYPPKPPSQLDSTIYL</sequence>
<evidence type="ECO:0000313" key="1">
    <source>
        <dbReference type="EMBL" id="KAK0721144.1"/>
    </source>
</evidence>
<keyword evidence="2" id="KW-1185">Reference proteome</keyword>
<comment type="caution">
    <text evidence="1">The sequence shown here is derived from an EMBL/GenBank/DDBJ whole genome shotgun (WGS) entry which is preliminary data.</text>
</comment>
<organism evidence="1 2">
    <name type="scientific">Lasiosphaeris hirsuta</name>
    <dbReference type="NCBI Taxonomy" id="260670"/>
    <lineage>
        <taxon>Eukaryota</taxon>
        <taxon>Fungi</taxon>
        <taxon>Dikarya</taxon>
        <taxon>Ascomycota</taxon>
        <taxon>Pezizomycotina</taxon>
        <taxon>Sordariomycetes</taxon>
        <taxon>Sordariomycetidae</taxon>
        <taxon>Sordariales</taxon>
        <taxon>Lasiosphaeriaceae</taxon>
        <taxon>Lasiosphaeris</taxon>
    </lineage>
</organism>
<protein>
    <submittedName>
        <fullName evidence="1">Uncharacterized protein</fullName>
    </submittedName>
</protein>
<dbReference type="AlphaFoldDB" id="A0AA40DYH4"/>
<evidence type="ECO:0000313" key="2">
    <source>
        <dbReference type="Proteomes" id="UP001172102"/>
    </source>
</evidence>
<proteinExistence type="predicted"/>
<gene>
    <name evidence="1" type="ORF">B0H67DRAFT_512792</name>
</gene>
<accession>A0AA40DYH4</accession>
<dbReference type="Proteomes" id="UP001172102">
    <property type="component" value="Unassembled WGS sequence"/>
</dbReference>
<reference evidence="1" key="1">
    <citation type="submission" date="2023-06" db="EMBL/GenBank/DDBJ databases">
        <title>Genome-scale phylogeny and comparative genomics of the fungal order Sordariales.</title>
        <authorList>
            <consortium name="Lawrence Berkeley National Laboratory"/>
            <person name="Hensen N."/>
            <person name="Bonometti L."/>
            <person name="Westerberg I."/>
            <person name="Brannstrom I.O."/>
            <person name="Guillou S."/>
            <person name="Cros-Aarteil S."/>
            <person name="Calhoun S."/>
            <person name="Haridas S."/>
            <person name="Kuo A."/>
            <person name="Mondo S."/>
            <person name="Pangilinan J."/>
            <person name="Riley R."/>
            <person name="Labutti K."/>
            <person name="Andreopoulos B."/>
            <person name="Lipzen A."/>
            <person name="Chen C."/>
            <person name="Yanf M."/>
            <person name="Daum C."/>
            <person name="Ng V."/>
            <person name="Clum A."/>
            <person name="Steindorff A."/>
            <person name="Ohm R."/>
            <person name="Martin F."/>
            <person name="Silar P."/>
            <person name="Natvig D."/>
            <person name="Lalanne C."/>
            <person name="Gautier V."/>
            <person name="Ament-Velasquez S.L."/>
            <person name="Kruys A."/>
            <person name="Hutchinson M.I."/>
            <person name="Powell A.J."/>
            <person name="Barry K."/>
            <person name="Miller A.N."/>
            <person name="Grigoriev I.V."/>
            <person name="Debuchy R."/>
            <person name="Gladieux P."/>
            <person name="Thoren M.H."/>
            <person name="Johannesson H."/>
        </authorList>
    </citation>
    <scope>NUCLEOTIDE SEQUENCE</scope>
    <source>
        <strain evidence="1">SMH4607-1</strain>
    </source>
</reference>
<name>A0AA40DYH4_9PEZI</name>